<dbReference type="Gene3D" id="3.40.50.880">
    <property type="match status" value="1"/>
</dbReference>
<dbReference type="OrthoDB" id="9792284at2"/>
<dbReference type="NCBIfam" id="TIGR01382">
    <property type="entry name" value="PfpI"/>
    <property type="match status" value="1"/>
</dbReference>
<dbReference type="CDD" id="cd03134">
    <property type="entry name" value="GATase1_PfpI_like"/>
    <property type="match status" value="1"/>
</dbReference>
<evidence type="ECO:0000256" key="1">
    <source>
        <dbReference type="ARBA" id="ARBA00008542"/>
    </source>
</evidence>
<dbReference type="GeneID" id="58228567"/>
<reference evidence="4" key="4">
    <citation type="submission" date="2019-09" db="EMBL/GenBank/DDBJ databases">
        <title>Co-occurence of chitin degradation, pigmentation and bioactivity in marine Pseudoalteromonas.</title>
        <authorList>
            <person name="Sonnenschein E.C."/>
            <person name="Bech P.K."/>
        </authorList>
    </citation>
    <scope>NUCLEOTIDE SEQUENCE</scope>
    <source>
        <strain evidence="4">S2897</strain>
    </source>
</reference>
<evidence type="ECO:0000313" key="3">
    <source>
        <dbReference type="EMBL" id="KJY99963.1"/>
    </source>
</evidence>
<keyword evidence="3" id="KW-0315">Glutamine amidotransferase</keyword>
<dbReference type="SUPFAM" id="SSF52317">
    <property type="entry name" value="Class I glutamine amidotransferase-like"/>
    <property type="match status" value="1"/>
</dbReference>
<evidence type="ECO:0000259" key="2">
    <source>
        <dbReference type="Pfam" id="PF01965"/>
    </source>
</evidence>
<dbReference type="EMBL" id="PNCG01000002">
    <property type="protein sequence ID" value="TMP88762.1"/>
    <property type="molecule type" value="Genomic_DNA"/>
</dbReference>
<protein>
    <submittedName>
        <fullName evidence="3 4">Glutamine amidotransferase</fullName>
    </submittedName>
</protein>
<reference evidence="4 6" key="2">
    <citation type="submission" date="2017-12" db="EMBL/GenBank/DDBJ databases">
        <authorList>
            <person name="Paulsen S."/>
            <person name="Gram L.K."/>
        </authorList>
    </citation>
    <scope>NUCLEOTIDE SEQUENCE [LARGE SCALE GENOMIC DNA]</scope>
    <source>
        <strain evidence="4 6">S2897</strain>
    </source>
</reference>
<dbReference type="InterPro" id="IPR029062">
    <property type="entry name" value="Class_I_gatase-like"/>
</dbReference>
<evidence type="ECO:0000313" key="6">
    <source>
        <dbReference type="Proteomes" id="UP000305874"/>
    </source>
</evidence>
<dbReference type="PATRIC" id="fig|151081.8.peg.446"/>
<accession>A0A0F4PYS2</accession>
<dbReference type="InterPro" id="IPR002818">
    <property type="entry name" value="DJ-1/PfpI"/>
</dbReference>
<keyword evidence="5" id="KW-1185">Reference proteome</keyword>
<proteinExistence type="inferred from homology"/>
<dbReference type="Pfam" id="PF01965">
    <property type="entry name" value="DJ-1_PfpI"/>
    <property type="match status" value="1"/>
</dbReference>
<feature type="domain" description="DJ-1/PfpI" evidence="2">
    <location>
        <begin position="8"/>
        <end position="178"/>
    </location>
</feature>
<dbReference type="InterPro" id="IPR006286">
    <property type="entry name" value="C56_PfpI-like"/>
</dbReference>
<dbReference type="PANTHER" id="PTHR42733:SF12">
    <property type="entry name" value="PROTEINASE"/>
    <property type="match status" value="1"/>
</dbReference>
<reference evidence="3 5" key="1">
    <citation type="journal article" date="2015" name="BMC Genomics">
        <title>Genome mining reveals unlocked bioactive potential of marine Gram-negative bacteria.</title>
        <authorList>
            <person name="Machado H."/>
            <person name="Sonnenschein E.C."/>
            <person name="Melchiorsen J."/>
            <person name="Gram L."/>
        </authorList>
    </citation>
    <scope>NUCLEOTIDE SEQUENCE [LARGE SCALE GENOMIC DNA]</scope>
    <source>
        <strain evidence="3 5">S3137</strain>
    </source>
</reference>
<keyword evidence="3" id="KW-0808">Transferase</keyword>
<comment type="caution">
    <text evidence="3">The sequence shown here is derived from an EMBL/GenBank/DDBJ whole genome shotgun (WGS) entry which is preliminary data.</text>
</comment>
<comment type="similarity">
    <text evidence="1">Belongs to the peptidase C56 family.</text>
</comment>
<dbReference type="eggNOG" id="COG0693">
    <property type="taxonomic scope" value="Bacteria"/>
</dbReference>
<name>A0A0F4PYS2_9GAMM</name>
<dbReference type="STRING" id="151081.TW72_08700"/>
<dbReference type="Proteomes" id="UP000305874">
    <property type="component" value="Unassembled WGS sequence"/>
</dbReference>
<evidence type="ECO:0000313" key="5">
    <source>
        <dbReference type="Proteomes" id="UP000033664"/>
    </source>
</evidence>
<dbReference type="PANTHER" id="PTHR42733">
    <property type="entry name" value="DJ-1 PROTEIN"/>
    <property type="match status" value="1"/>
</dbReference>
<dbReference type="RefSeq" id="WP_022946524.1">
    <property type="nucleotide sequence ID" value="NZ_DJHQ01000052.1"/>
</dbReference>
<evidence type="ECO:0000313" key="4">
    <source>
        <dbReference type="EMBL" id="TMP88762.1"/>
    </source>
</evidence>
<dbReference type="GO" id="GO:0016740">
    <property type="term" value="F:transferase activity"/>
    <property type="evidence" value="ECO:0007669"/>
    <property type="project" value="UniProtKB-KW"/>
</dbReference>
<dbReference type="AlphaFoldDB" id="A0A0F4PYS2"/>
<dbReference type="PROSITE" id="PS51276">
    <property type="entry name" value="PEPTIDASE_C56_PFPI"/>
    <property type="match status" value="1"/>
</dbReference>
<dbReference type="Proteomes" id="UP000033664">
    <property type="component" value="Unassembled WGS sequence"/>
</dbReference>
<dbReference type="EMBL" id="JXXZ01000007">
    <property type="protein sequence ID" value="KJY99963.1"/>
    <property type="molecule type" value="Genomic_DNA"/>
</dbReference>
<gene>
    <name evidence="4" type="ORF">CWC05_03410</name>
    <name evidence="3" type="ORF">TW72_08700</name>
</gene>
<sequence>MSTPLAGKKVAILATDGFEQSELVSPRKALLDAGAEVDIISIKPGTIRGWEDDHWGEEIKVDKLAQEVSAVEYNALVLPGGLFNPDALRQDTEAKRFVDGFFQEDYIKPVAAICHGPWMLAEIDKLKGRKVTSYPSIRTDLENAGANWVDEQVVVDNGLVTSRKPGDLQAFNKKLVEEVWEGRHSE</sequence>
<organism evidence="3 5">
    <name type="scientific">Pseudoalteromonas ruthenica</name>
    <dbReference type="NCBI Taxonomy" id="151081"/>
    <lineage>
        <taxon>Bacteria</taxon>
        <taxon>Pseudomonadati</taxon>
        <taxon>Pseudomonadota</taxon>
        <taxon>Gammaproteobacteria</taxon>
        <taxon>Alteromonadales</taxon>
        <taxon>Pseudoalteromonadaceae</taxon>
        <taxon>Pseudoalteromonas</taxon>
    </lineage>
</organism>
<reference evidence="6" key="3">
    <citation type="submission" date="2019-06" db="EMBL/GenBank/DDBJ databases">
        <title>Co-occurence of chitin degradation, pigmentation and bioactivity in marine Pseudoalteromonas.</title>
        <authorList>
            <person name="Sonnenschein E.C."/>
            <person name="Bech P.K."/>
        </authorList>
    </citation>
    <scope>NUCLEOTIDE SEQUENCE [LARGE SCALE GENOMIC DNA]</scope>
    <source>
        <strain evidence="6">S2897</strain>
    </source>
</reference>